<name>A0A399J613_9MICC</name>
<proteinExistence type="predicted"/>
<evidence type="ECO:0000259" key="1">
    <source>
        <dbReference type="Pfam" id="PF14040"/>
    </source>
</evidence>
<dbReference type="EMBL" id="QQXK01000072">
    <property type="protein sequence ID" value="RII40851.1"/>
    <property type="molecule type" value="Genomic_DNA"/>
</dbReference>
<reference evidence="2 3" key="1">
    <citation type="submission" date="2018-07" db="EMBL/GenBank/DDBJ databases">
        <title>Arthrobacter sp. nov., isolated from raw cow's milk with high bacterial count.</title>
        <authorList>
            <person name="Hahne J."/>
            <person name="Isele D."/>
            <person name="Lipski A."/>
        </authorList>
    </citation>
    <scope>NUCLEOTIDE SEQUENCE [LARGE SCALE GENOMIC DNA]</scope>
    <source>
        <strain evidence="2 3">JZ R-35</strain>
    </source>
</reference>
<dbReference type="AlphaFoldDB" id="A0A399J613"/>
<dbReference type="RefSeq" id="WP_119426058.1">
    <property type="nucleotide sequence ID" value="NZ_QQXK01000072.1"/>
</dbReference>
<evidence type="ECO:0000313" key="2">
    <source>
        <dbReference type="EMBL" id="RII40851.1"/>
    </source>
</evidence>
<dbReference type="Pfam" id="PF14040">
    <property type="entry name" value="DNase_NucA_NucB"/>
    <property type="match status" value="1"/>
</dbReference>
<comment type="caution">
    <text evidence="2">The sequence shown here is derived from an EMBL/GenBank/DDBJ whole genome shotgun (WGS) entry which is preliminary data.</text>
</comment>
<gene>
    <name evidence="2" type="ORF">DWB68_15775</name>
</gene>
<feature type="domain" description="Deoxyribonuclease NucA/NucB" evidence="1">
    <location>
        <begin position="12"/>
        <end position="55"/>
    </location>
</feature>
<protein>
    <recommendedName>
        <fullName evidence="1">Deoxyribonuclease NucA/NucB domain-containing protein</fullName>
    </recommendedName>
</protein>
<evidence type="ECO:0000313" key="3">
    <source>
        <dbReference type="Proteomes" id="UP000265419"/>
    </source>
</evidence>
<dbReference type="Proteomes" id="UP000265419">
    <property type="component" value="Unassembled WGS sequence"/>
</dbReference>
<accession>A0A399J613</accession>
<organism evidence="2 3">
    <name type="scientific">Galactobacter valiniphilus</name>
    <dbReference type="NCBI Taxonomy" id="2676122"/>
    <lineage>
        <taxon>Bacteria</taxon>
        <taxon>Bacillati</taxon>
        <taxon>Actinomycetota</taxon>
        <taxon>Actinomycetes</taxon>
        <taxon>Micrococcales</taxon>
        <taxon>Micrococcaceae</taxon>
        <taxon>Galactobacter</taxon>
    </lineage>
</organism>
<dbReference type="InterPro" id="IPR029476">
    <property type="entry name" value="DNase_NucA_NucB"/>
</dbReference>
<sequence>MSAIIPSSCRYPAAIKSGAKGYSICRIPASQNSYQGGKLSSMYKRDRVLVGDRYYARVTK</sequence>
<keyword evidence="3" id="KW-1185">Reference proteome</keyword>